<name>D8SZF9_SELML</name>
<protein>
    <recommendedName>
        <fullName evidence="5">thermospermine synthase</fullName>
        <ecNumber evidence="5">2.5.1.79</ecNumber>
    </recommendedName>
</protein>
<organism evidence="10">
    <name type="scientific">Selaginella moellendorffii</name>
    <name type="common">Spikemoss</name>
    <dbReference type="NCBI Taxonomy" id="88036"/>
    <lineage>
        <taxon>Eukaryota</taxon>
        <taxon>Viridiplantae</taxon>
        <taxon>Streptophyta</taxon>
        <taxon>Embryophyta</taxon>
        <taxon>Tracheophyta</taxon>
        <taxon>Lycopodiopsida</taxon>
        <taxon>Selaginellales</taxon>
        <taxon>Selaginellaceae</taxon>
        <taxon>Selaginella</taxon>
    </lineage>
</organism>
<dbReference type="Gene3D" id="2.30.140.10">
    <property type="entry name" value="Spermidine synthase, tetramerisation domain"/>
    <property type="match status" value="1"/>
</dbReference>
<dbReference type="InterPro" id="IPR030374">
    <property type="entry name" value="PABS"/>
</dbReference>
<keyword evidence="2 6" id="KW-0808">Transferase</keyword>
<proteinExistence type="inferred from homology"/>
<evidence type="ECO:0000256" key="1">
    <source>
        <dbReference type="ARBA" id="ARBA00007867"/>
    </source>
</evidence>
<comment type="catalytic activity">
    <reaction evidence="4">
        <text>S-adenosyl 3-(methylsulfanyl)propylamine + spermidine = thermospermine + S-methyl-5'-thioadenosine + H(+)</text>
        <dbReference type="Rhea" id="RHEA:30515"/>
        <dbReference type="ChEBI" id="CHEBI:15378"/>
        <dbReference type="ChEBI" id="CHEBI:17509"/>
        <dbReference type="ChEBI" id="CHEBI:57443"/>
        <dbReference type="ChEBI" id="CHEBI:57834"/>
        <dbReference type="ChEBI" id="CHEBI:59903"/>
        <dbReference type="EC" id="2.5.1.79"/>
    </reaction>
</comment>
<feature type="domain" description="PABS" evidence="8">
    <location>
        <begin position="29"/>
        <end position="266"/>
    </location>
</feature>
<keyword evidence="3 6" id="KW-0620">Polyamine biosynthesis</keyword>
<feature type="compositionally biased region" description="Basic and acidic residues" evidence="7">
    <location>
        <begin position="1"/>
        <end position="16"/>
    </location>
</feature>
<evidence type="ECO:0000313" key="10">
    <source>
        <dbReference type="Proteomes" id="UP000001514"/>
    </source>
</evidence>
<sequence>MGEAHVICEDPPKEENYDGGYNSRSRKNSLWYEEEIDEGLKWTYSVSRVLHTGASEFQDIALLETQPFGKVLLLDGKMQSAEADEFVYHEALVHPALLSHPNPQTVFIMGGGEGSTAREVLKHKTIAKVVMCDIDKEVVDFCQMHLSVNRDTFQSKKLDVIIRDARLELEDCLEKFDIVIGDLADPMEGGPCNQLYTKAFYQNIVKSKLKNGGIFVTQAGPAGILSNLDVFPSIYHTLKQVFRYVIPYTTHIPSYSDVWGWVMASNTDYIYQNASDIDSIIKSRINASLKFMDGETYSGILKLNKQQRQILSKSPTSTTLPFTF</sequence>
<dbReference type="InterPro" id="IPR037163">
    <property type="entry name" value="Spermidine_synt_N_sf"/>
</dbReference>
<keyword evidence="10" id="KW-1185">Reference proteome</keyword>
<dbReference type="NCBIfam" id="NF037959">
    <property type="entry name" value="MFS_SpdSyn"/>
    <property type="match status" value="1"/>
</dbReference>
<dbReference type="GO" id="GO:0010487">
    <property type="term" value="F:thermospermine synthase activity"/>
    <property type="evidence" value="ECO:0000318"/>
    <property type="project" value="GO_Central"/>
</dbReference>
<dbReference type="GO" id="GO:0006596">
    <property type="term" value="P:polyamine biosynthetic process"/>
    <property type="evidence" value="ECO:0000318"/>
    <property type="project" value="GO_Central"/>
</dbReference>
<dbReference type="Proteomes" id="UP000001514">
    <property type="component" value="Unassembled WGS sequence"/>
</dbReference>
<dbReference type="AlphaFoldDB" id="D8SZF9"/>
<dbReference type="PROSITE" id="PS51006">
    <property type="entry name" value="PABS_2"/>
    <property type="match status" value="1"/>
</dbReference>
<dbReference type="KEGG" id="smo:SELMODRAFT_184074"/>
<dbReference type="Pfam" id="PF17284">
    <property type="entry name" value="Spermine_synt_N"/>
    <property type="match status" value="1"/>
</dbReference>
<evidence type="ECO:0000256" key="2">
    <source>
        <dbReference type="ARBA" id="ARBA00022679"/>
    </source>
</evidence>
<dbReference type="Gene3D" id="3.40.50.150">
    <property type="entry name" value="Vaccinia Virus protein VP39"/>
    <property type="match status" value="1"/>
</dbReference>
<dbReference type="Pfam" id="PF01564">
    <property type="entry name" value="Spermine_synth"/>
    <property type="match status" value="1"/>
</dbReference>
<feature type="region of interest" description="Disordered" evidence="7">
    <location>
        <begin position="1"/>
        <end position="21"/>
    </location>
</feature>
<dbReference type="EMBL" id="GL377655">
    <property type="protein sequence ID" value="EFJ10207.1"/>
    <property type="molecule type" value="Genomic_DNA"/>
</dbReference>
<gene>
    <name evidence="9" type="ORF">SELMODRAFT_184074</name>
</gene>
<dbReference type="HOGENOM" id="CLU_048199_0_1_1"/>
<dbReference type="eggNOG" id="KOG1562">
    <property type="taxonomic scope" value="Eukaryota"/>
</dbReference>
<dbReference type="PANTHER" id="PTHR43317:SF1">
    <property type="entry name" value="THERMOSPERMINE SYNTHASE ACAULIS5"/>
    <property type="match status" value="1"/>
</dbReference>
<evidence type="ECO:0000256" key="7">
    <source>
        <dbReference type="SAM" id="MobiDB-lite"/>
    </source>
</evidence>
<dbReference type="PANTHER" id="PTHR43317">
    <property type="entry name" value="THERMOSPERMINE SYNTHASE ACAULIS5"/>
    <property type="match status" value="1"/>
</dbReference>
<evidence type="ECO:0000256" key="6">
    <source>
        <dbReference type="PROSITE-ProRule" id="PRU00354"/>
    </source>
</evidence>
<dbReference type="EC" id="2.5.1.79" evidence="5"/>
<dbReference type="InterPro" id="IPR001045">
    <property type="entry name" value="Spermi_synthase"/>
</dbReference>
<dbReference type="Gramene" id="EFJ10207">
    <property type="protein sequence ID" value="EFJ10207"/>
    <property type="gene ID" value="SELMODRAFT_184074"/>
</dbReference>
<dbReference type="STRING" id="88036.D8SZF9"/>
<dbReference type="InterPro" id="IPR029063">
    <property type="entry name" value="SAM-dependent_MTases_sf"/>
</dbReference>
<accession>D8SZF9</accession>
<feature type="active site" description="Proton acceptor" evidence="6">
    <location>
        <position position="182"/>
    </location>
</feature>
<comment type="similarity">
    <text evidence="1">Belongs to the spermidine/spermine synthase family.</text>
</comment>
<evidence type="ECO:0000256" key="3">
    <source>
        <dbReference type="ARBA" id="ARBA00023115"/>
    </source>
</evidence>
<reference evidence="9 10" key="1">
    <citation type="journal article" date="2011" name="Science">
        <title>The Selaginella genome identifies genetic changes associated with the evolution of vascular plants.</title>
        <authorList>
            <person name="Banks J.A."/>
            <person name="Nishiyama T."/>
            <person name="Hasebe M."/>
            <person name="Bowman J.L."/>
            <person name="Gribskov M."/>
            <person name="dePamphilis C."/>
            <person name="Albert V.A."/>
            <person name="Aono N."/>
            <person name="Aoyama T."/>
            <person name="Ambrose B.A."/>
            <person name="Ashton N.W."/>
            <person name="Axtell M.J."/>
            <person name="Barker E."/>
            <person name="Barker M.S."/>
            <person name="Bennetzen J.L."/>
            <person name="Bonawitz N.D."/>
            <person name="Chapple C."/>
            <person name="Cheng C."/>
            <person name="Correa L.G."/>
            <person name="Dacre M."/>
            <person name="DeBarry J."/>
            <person name="Dreyer I."/>
            <person name="Elias M."/>
            <person name="Engstrom E.M."/>
            <person name="Estelle M."/>
            <person name="Feng L."/>
            <person name="Finet C."/>
            <person name="Floyd S.K."/>
            <person name="Frommer W.B."/>
            <person name="Fujita T."/>
            <person name="Gramzow L."/>
            <person name="Gutensohn M."/>
            <person name="Harholt J."/>
            <person name="Hattori M."/>
            <person name="Heyl A."/>
            <person name="Hirai T."/>
            <person name="Hiwatashi Y."/>
            <person name="Ishikawa M."/>
            <person name="Iwata M."/>
            <person name="Karol K.G."/>
            <person name="Koehler B."/>
            <person name="Kolukisaoglu U."/>
            <person name="Kubo M."/>
            <person name="Kurata T."/>
            <person name="Lalonde S."/>
            <person name="Li K."/>
            <person name="Li Y."/>
            <person name="Litt A."/>
            <person name="Lyons E."/>
            <person name="Manning G."/>
            <person name="Maruyama T."/>
            <person name="Michael T.P."/>
            <person name="Mikami K."/>
            <person name="Miyazaki S."/>
            <person name="Morinaga S."/>
            <person name="Murata T."/>
            <person name="Mueller-Roeber B."/>
            <person name="Nelson D.R."/>
            <person name="Obara M."/>
            <person name="Oguri Y."/>
            <person name="Olmstead R.G."/>
            <person name="Onodera N."/>
            <person name="Petersen B.L."/>
            <person name="Pils B."/>
            <person name="Prigge M."/>
            <person name="Rensing S.A."/>
            <person name="Riano-Pachon D.M."/>
            <person name="Roberts A.W."/>
            <person name="Sato Y."/>
            <person name="Scheller H.V."/>
            <person name="Schulz B."/>
            <person name="Schulz C."/>
            <person name="Shakirov E.V."/>
            <person name="Shibagaki N."/>
            <person name="Shinohara N."/>
            <person name="Shippen D.E."/>
            <person name="Soerensen I."/>
            <person name="Sotooka R."/>
            <person name="Sugimoto N."/>
            <person name="Sugita M."/>
            <person name="Sumikawa N."/>
            <person name="Tanurdzic M."/>
            <person name="Theissen G."/>
            <person name="Ulvskov P."/>
            <person name="Wakazuki S."/>
            <person name="Weng J.K."/>
            <person name="Willats W.W."/>
            <person name="Wipf D."/>
            <person name="Wolf P.G."/>
            <person name="Yang L."/>
            <person name="Zimmer A.D."/>
            <person name="Zhu Q."/>
            <person name="Mitros T."/>
            <person name="Hellsten U."/>
            <person name="Loque D."/>
            <person name="Otillar R."/>
            <person name="Salamov A."/>
            <person name="Schmutz J."/>
            <person name="Shapiro H."/>
            <person name="Lindquist E."/>
            <person name="Lucas S."/>
            <person name="Rokhsar D."/>
            <person name="Grigoriev I.V."/>
        </authorList>
    </citation>
    <scope>NUCLEOTIDE SEQUENCE [LARGE SCALE GENOMIC DNA]</scope>
</reference>
<dbReference type="InterPro" id="IPR035246">
    <property type="entry name" value="Spermidine_synt_N"/>
</dbReference>
<evidence type="ECO:0000313" key="9">
    <source>
        <dbReference type="EMBL" id="EFJ10207.1"/>
    </source>
</evidence>
<evidence type="ECO:0000259" key="8">
    <source>
        <dbReference type="PROSITE" id="PS51006"/>
    </source>
</evidence>
<evidence type="ECO:0000256" key="4">
    <source>
        <dbReference type="ARBA" id="ARBA00048874"/>
    </source>
</evidence>
<dbReference type="FunFam" id="3.40.50.150:FF:000088">
    <property type="entry name" value="Polyamine aminopropyltransferase"/>
    <property type="match status" value="1"/>
</dbReference>
<dbReference type="CDD" id="cd02440">
    <property type="entry name" value="AdoMet_MTases"/>
    <property type="match status" value="1"/>
</dbReference>
<evidence type="ECO:0000256" key="5">
    <source>
        <dbReference type="ARBA" id="ARBA00049721"/>
    </source>
</evidence>
<dbReference type="InParanoid" id="D8SZF9"/>
<dbReference type="SUPFAM" id="SSF53335">
    <property type="entry name" value="S-adenosyl-L-methionine-dependent methyltransferases"/>
    <property type="match status" value="1"/>
</dbReference>
<dbReference type="HAMAP" id="MF_00198">
    <property type="entry name" value="Spermidine_synth"/>
    <property type="match status" value="1"/>
</dbReference>